<name>A0A1I3D2W9_9LACT</name>
<proteinExistence type="predicted"/>
<feature type="compositionally biased region" description="Low complexity" evidence="1">
    <location>
        <begin position="259"/>
        <end position="271"/>
    </location>
</feature>
<organism evidence="2 3">
    <name type="scientific">Pisciglobus halotolerans</name>
    <dbReference type="NCBI Taxonomy" id="745365"/>
    <lineage>
        <taxon>Bacteria</taxon>
        <taxon>Bacillati</taxon>
        <taxon>Bacillota</taxon>
        <taxon>Bacilli</taxon>
        <taxon>Lactobacillales</taxon>
        <taxon>Carnobacteriaceae</taxon>
    </lineage>
</organism>
<gene>
    <name evidence="2" type="ORF">SAMN04489868_12725</name>
</gene>
<dbReference type="OrthoDB" id="2164136at2"/>
<accession>A0A1I3D2W9</accession>
<dbReference type="EMBL" id="FOQE01000027">
    <property type="protein sequence ID" value="SFH81055.1"/>
    <property type="molecule type" value="Genomic_DNA"/>
</dbReference>
<dbReference type="RefSeq" id="WP_092093008.1">
    <property type="nucleotide sequence ID" value="NZ_FOQE01000027.1"/>
</dbReference>
<reference evidence="2 3" key="1">
    <citation type="submission" date="2016-10" db="EMBL/GenBank/DDBJ databases">
        <authorList>
            <person name="de Groot N.N."/>
        </authorList>
    </citation>
    <scope>NUCLEOTIDE SEQUENCE [LARGE SCALE GENOMIC DNA]</scope>
    <source>
        <strain evidence="2 3">DSM 27630</strain>
    </source>
</reference>
<dbReference type="AlphaFoldDB" id="A0A1I3D2W9"/>
<evidence type="ECO:0000313" key="2">
    <source>
        <dbReference type="EMBL" id="SFH81055.1"/>
    </source>
</evidence>
<feature type="compositionally biased region" description="Low complexity" evidence="1">
    <location>
        <begin position="54"/>
        <end position="69"/>
    </location>
</feature>
<feature type="compositionally biased region" description="Basic and acidic residues" evidence="1">
    <location>
        <begin position="70"/>
        <end position="82"/>
    </location>
</feature>
<protein>
    <submittedName>
        <fullName evidence="2">Uncharacterized protein</fullName>
    </submittedName>
</protein>
<keyword evidence="3" id="KW-1185">Reference proteome</keyword>
<evidence type="ECO:0000313" key="3">
    <source>
        <dbReference type="Proteomes" id="UP000198668"/>
    </source>
</evidence>
<evidence type="ECO:0000256" key="1">
    <source>
        <dbReference type="SAM" id="MobiDB-lite"/>
    </source>
</evidence>
<dbReference type="Proteomes" id="UP000198668">
    <property type="component" value="Unassembled WGS sequence"/>
</dbReference>
<sequence>MKKVIVLLVEVFFMAGCEQIGNYVLDNVSDKESTSESIASTTVTSQEIIDESKSSAASEESSSQSLESKASSKADTQIKADLESTAPEKQSDILFVPQKSEIENGLTVETDTVLQQIEKLVMEADNLGIANDVSLYFTGLYLDNNDRTDAIFIIVNRTDKSMKNVKFSLTFGSADGQMLFENKPYQLAEKSFGVLEPNTAMPLYLTIDQKDKDLLLQISKERQEKIAVNSFNYEEANSENPHSSSSSQNDTGITAGEDSSSASESSSSSSATEQKSDLPLVPQKDELEHGYTVESDPVLQNIQSVINNTSEIGIENDIAIHYTGLYLDQKEKGTAAIFIIVNRTGIDMKNMNMVVSFWNKNGDKYLDKQKFTLKEDTFGILEDKTIMPVYFNIPSDMEQAYLESGRVENVEYSIDDFDYEKKWLYNI</sequence>
<feature type="compositionally biased region" description="Polar residues" evidence="1">
    <location>
        <begin position="238"/>
        <end position="252"/>
    </location>
</feature>
<feature type="region of interest" description="Disordered" evidence="1">
    <location>
        <begin position="36"/>
        <end position="85"/>
    </location>
</feature>
<feature type="compositionally biased region" description="Polar residues" evidence="1">
    <location>
        <begin position="36"/>
        <end position="47"/>
    </location>
</feature>
<feature type="region of interest" description="Disordered" evidence="1">
    <location>
        <begin position="235"/>
        <end position="280"/>
    </location>
</feature>